<evidence type="ECO:0000256" key="5">
    <source>
        <dbReference type="ARBA" id="ARBA00022692"/>
    </source>
</evidence>
<dbReference type="PIRSF" id="PIRSF037778">
    <property type="entry name" value="UCP037778_transp_RibU"/>
    <property type="match status" value="1"/>
</dbReference>
<evidence type="ECO:0000256" key="6">
    <source>
        <dbReference type="ARBA" id="ARBA00022989"/>
    </source>
</evidence>
<protein>
    <recommendedName>
        <fullName evidence="8">Riboflavin transporter</fullName>
    </recommendedName>
</protein>
<dbReference type="InterPro" id="IPR025720">
    <property type="entry name" value="RibU"/>
</dbReference>
<feature type="transmembrane region" description="Helical" evidence="9">
    <location>
        <begin position="56"/>
        <end position="76"/>
    </location>
</feature>
<proteinExistence type="inferred from homology"/>
<dbReference type="RefSeq" id="WP_209465604.1">
    <property type="nucleotide sequence ID" value="NZ_JAGGLG010000005.1"/>
</dbReference>
<evidence type="ECO:0000313" key="11">
    <source>
        <dbReference type="Proteomes" id="UP001519289"/>
    </source>
</evidence>
<keyword evidence="11" id="KW-1185">Reference proteome</keyword>
<evidence type="ECO:0000256" key="7">
    <source>
        <dbReference type="ARBA" id="ARBA00023136"/>
    </source>
</evidence>
<evidence type="ECO:0000256" key="9">
    <source>
        <dbReference type="SAM" id="Phobius"/>
    </source>
</evidence>
<organism evidence="10 11">
    <name type="scientific">Symbiobacterium terraclitae</name>
    <dbReference type="NCBI Taxonomy" id="557451"/>
    <lineage>
        <taxon>Bacteria</taxon>
        <taxon>Bacillati</taxon>
        <taxon>Bacillota</taxon>
        <taxon>Clostridia</taxon>
        <taxon>Eubacteriales</taxon>
        <taxon>Symbiobacteriaceae</taxon>
        <taxon>Symbiobacterium</taxon>
    </lineage>
</organism>
<comment type="subcellular location">
    <subcellularLocation>
        <location evidence="1">Cell membrane</location>
        <topology evidence="1">Multi-pass membrane protein</topology>
    </subcellularLocation>
</comment>
<sequence>MSTTTDSLKGVRQITTSGVLSALAVVLAVTVRFPLLPAAPFLLYEPSDLPLLLGSFRLSPWWVAGMSGVVALAMALVGSGGAIGAVSRFVGSAALALTAAVVYRRLAGRARSKLISVLTGVLVYTLAEVALTVILGPLFFGDMRMALAMILPVVVPFNLLKGGINGAAALLIDTGVSALAREKGAQ</sequence>
<feature type="transmembrane region" description="Helical" evidence="9">
    <location>
        <begin position="115"/>
        <end position="140"/>
    </location>
</feature>
<dbReference type="Gene3D" id="1.10.1760.20">
    <property type="match status" value="1"/>
</dbReference>
<dbReference type="InterPro" id="IPR024529">
    <property type="entry name" value="ECF_trnsprt_substrate-spec"/>
</dbReference>
<dbReference type="EMBL" id="JAGGLG010000005">
    <property type="protein sequence ID" value="MBP2017457.1"/>
    <property type="molecule type" value="Genomic_DNA"/>
</dbReference>
<evidence type="ECO:0000256" key="3">
    <source>
        <dbReference type="ARBA" id="ARBA00022448"/>
    </source>
</evidence>
<comment type="caution">
    <text evidence="10">The sequence shown here is derived from an EMBL/GenBank/DDBJ whole genome shotgun (WGS) entry which is preliminary data.</text>
</comment>
<evidence type="ECO:0000256" key="8">
    <source>
        <dbReference type="PIRNR" id="PIRNR037778"/>
    </source>
</evidence>
<gene>
    <name evidence="10" type="ORF">J2Z79_000840</name>
</gene>
<evidence type="ECO:0000256" key="4">
    <source>
        <dbReference type="ARBA" id="ARBA00022475"/>
    </source>
</evidence>
<dbReference type="PANTHER" id="PTHR38438">
    <property type="entry name" value="RIBOFLAVIN TRANSPORTER RIBU"/>
    <property type="match status" value="1"/>
</dbReference>
<keyword evidence="5 9" id="KW-0812">Transmembrane</keyword>
<accession>A0ABS4JPI7</accession>
<dbReference type="Proteomes" id="UP001519289">
    <property type="component" value="Unassembled WGS sequence"/>
</dbReference>
<dbReference type="PANTHER" id="PTHR38438:SF1">
    <property type="entry name" value="RIBOFLAVIN TRANSPORTER RIBU"/>
    <property type="match status" value="1"/>
</dbReference>
<dbReference type="Pfam" id="PF12822">
    <property type="entry name" value="ECF_trnsprt"/>
    <property type="match status" value="1"/>
</dbReference>
<feature type="transmembrane region" description="Helical" evidence="9">
    <location>
        <begin position="20"/>
        <end position="44"/>
    </location>
</feature>
<evidence type="ECO:0000313" key="10">
    <source>
        <dbReference type="EMBL" id="MBP2017457.1"/>
    </source>
</evidence>
<evidence type="ECO:0000256" key="1">
    <source>
        <dbReference type="ARBA" id="ARBA00004651"/>
    </source>
</evidence>
<comment type="similarity">
    <text evidence="2 8">Belongs to the prokaryotic riboflavin transporter (P-RFT) (TC 2.A.87) family.</text>
</comment>
<keyword evidence="6 9" id="KW-1133">Transmembrane helix</keyword>
<name>A0ABS4JPI7_9FIRM</name>
<keyword evidence="4 8" id="KW-1003">Cell membrane</keyword>
<keyword evidence="7 8" id="KW-0472">Membrane</keyword>
<comment type="function">
    <text evidence="8">Probably a riboflavin-binding protein that interacts with the energy-coupling factor (ECF) ABC-transporter complex.</text>
</comment>
<keyword evidence="3 8" id="KW-0813">Transport</keyword>
<evidence type="ECO:0000256" key="2">
    <source>
        <dbReference type="ARBA" id="ARBA00005540"/>
    </source>
</evidence>
<reference evidence="10 11" key="1">
    <citation type="submission" date="2021-03" db="EMBL/GenBank/DDBJ databases">
        <title>Genomic Encyclopedia of Type Strains, Phase IV (KMG-IV): sequencing the most valuable type-strain genomes for metagenomic binning, comparative biology and taxonomic classification.</title>
        <authorList>
            <person name="Goeker M."/>
        </authorList>
    </citation>
    <scope>NUCLEOTIDE SEQUENCE [LARGE SCALE GENOMIC DNA]</scope>
    <source>
        <strain evidence="10 11">DSM 27138</strain>
    </source>
</reference>
<feature type="transmembrane region" description="Helical" evidence="9">
    <location>
        <begin position="146"/>
        <end position="172"/>
    </location>
</feature>